<keyword evidence="3" id="KW-1185">Reference proteome</keyword>
<reference evidence="2 3" key="1">
    <citation type="submission" date="2020-08" db="EMBL/GenBank/DDBJ databases">
        <title>Sequencing the genomes of 1000 actinobacteria strains.</title>
        <authorList>
            <person name="Klenk H.-P."/>
        </authorList>
    </citation>
    <scope>NUCLEOTIDE SEQUENCE [LARGE SCALE GENOMIC DNA]</scope>
    <source>
        <strain evidence="2 3">DSM 45486</strain>
    </source>
</reference>
<dbReference type="PANTHER" id="PTHR46889">
    <property type="entry name" value="TRANSPOSASE INSF FOR INSERTION SEQUENCE IS3B-RELATED"/>
    <property type="match status" value="1"/>
</dbReference>
<dbReference type="InterPro" id="IPR001584">
    <property type="entry name" value="Integrase_cat-core"/>
</dbReference>
<dbReference type="PANTHER" id="PTHR46889:SF4">
    <property type="entry name" value="TRANSPOSASE INSO FOR INSERTION SEQUENCE ELEMENT IS911B-RELATED"/>
    <property type="match status" value="1"/>
</dbReference>
<comment type="caution">
    <text evidence="2">The sequence shown here is derived from an EMBL/GenBank/DDBJ whole genome shotgun (WGS) entry which is preliminary data.</text>
</comment>
<dbReference type="GO" id="GO:0003676">
    <property type="term" value="F:nucleic acid binding"/>
    <property type="evidence" value="ECO:0007669"/>
    <property type="project" value="InterPro"/>
</dbReference>
<protein>
    <submittedName>
        <fullName evidence="2">Transposase InsO family protein</fullName>
    </submittedName>
</protein>
<dbReference type="EMBL" id="JACHMO010000001">
    <property type="protein sequence ID" value="MBB5800236.1"/>
    <property type="molecule type" value="Genomic_DNA"/>
</dbReference>
<organism evidence="2 3">
    <name type="scientific">Saccharothrix ecbatanensis</name>
    <dbReference type="NCBI Taxonomy" id="1105145"/>
    <lineage>
        <taxon>Bacteria</taxon>
        <taxon>Bacillati</taxon>
        <taxon>Actinomycetota</taxon>
        <taxon>Actinomycetes</taxon>
        <taxon>Pseudonocardiales</taxon>
        <taxon>Pseudonocardiaceae</taxon>
        <taxon>Saccharothrix</taxon>
    </lineage>
</organism>
<dbReference type="GO" id="GO:0015074">
    <property type="term" value="P:DNA integration"/>
    <property type="evidence" value="ECO:0007669"/>
    <property type="project" value="InterPro"/>
</dbReference>
<evidence type="ECO:0000259" key="1">
    <source>
        <dbReference type="Pfam" id="PF00665"/>
    </source>
</evidence>
<dbReference type="InterPro" id="IPR036397">
    <property type="entry name" value="RNaseH_sf"/>
</dbReference>
<dbReference type="Proteomes" id="UP000552097">
    <property type="component" value="Unassembled WGS sequence"/>
</dbReference>
<name>A0A7W9HE09_9PSEU</name>
<dbReference type="InterPro" id="IPR050900">
    <property type="entry name" value="Transposase_IS3/IS150/IS904"/>
</dbReference>
<dbReference type="AlphaFoldDB" id="A0A7W9HE09"/>
<evidence type="ECO:0000313" key="3">
    <source>
        <dbReference type="Proteomes" id="UP000552097"/>
    </source>
</evidence>
<dbReference type="Gene3D" id="3.30.420.10">
    <property type="entry name" value="Ribonuclease H-like superfamily/Ribonuclease H"/>
    <property type="match status" value="1"/>
</dbReference>
<dbReference type="InterPro" id="IPR012337">
    <property type="entry name" value="RNaseH-like_sf"/>
</dbReference>
<accession>A0A7W9HE09</accession>
<evidence type="ECO:0000313" key="2">
    <source>
        <dbReference type="EMBL" id="MBB5800236.1"/>
    </source>
</evidence>
<dbReference type="SUPFAM" id="SSF53098">
    <property type="entry name" value="Ribonuclease H-like"/>
    <property type="match status" value="1"/>
</dbReference>
<proteinExistence type="predicted"/>
<gene>
    <name evidence="2" type="ORF">F4560_000004</name>
</gene>
<dbReference type="Pfam" id="PF00665">
    <property type="entry name" value="rve"/>
    <property type="match status" value="1"/>
</dbReference>
<feature type="domain" description="Integrase catalytic" evidence="1">
    <location>
        <begin position="1"/>
        <end position="74"/>
    </location>
</feature>
<sequence>MIDLHNREVIGHAMAEHMRAELVRDALALAVRRGLTSDDVIFHADRGTQYTSGLFRSALAGHGMRLSVGRTGSCFDCETGSCHQAA</sequence>